<proteinExistence type="predicted"/>
<dbReference type="SUPFAM" id="SSF81321">
    <property type="entry name" value="Family A G protein-coupled receptor-like"/>
    <property type="match status" value="1"/>
</dbReference>
<evidence type="ECO:0000256" key="3">
    <source>
        <dbReference type="ARBA" id="ARBA00022989"/>
    </source>
</evidence>
<evidence type="ECO:0000259" key="10">
    <source>
        <dbReference type="PROSITE" id="PS50262"/>
    </source>
</evidence>
<keyword evidence="6" id="KW-0675">Receptor</keyword>
<dbReference type="GeneTree" id="ENSGT00950000182966"/>
<keyword evidence="5 9" id="KW-0472">Membrane</keyword>
<dbReference type="PANTHER" id="PTHR10489">
    <property type="entry name" value="CELL ADHESION MOLECULE"/>
    <property type="match status" value="1"/>
</dbReference>
<dbReference type="InterPro" id="IPR050119">
    <property type="entry name" value="CCR1-9-like"/>
</dbReference>
<reference evidence="11" key="2">
    <citation type="submission" date="2025-09" db="UniProtKB">
        <authorList>
            <consortium name="Ensembl"/>
        </authorList>
    </citation>
    <scope>IDENTIFICATION</scope>
</reference>
<evidence type="ECO:0000256" key="4">
    <source>
        <dbReference type="ARBA" id="ARBA00023040"/>
    </source>
</evidence>
<feature type="transmembrane region" description="Helical" evidence="9">
    <location>
        <begin position="99"/>
        <end position="120"/>
    </location>
</feature>
<reference evidence="11" key="1">
    <citation type="submission" date="2025-08" db="UniProtKB">
        <authorList>
            <consortium name="Ensembl"/>
        </authorList>
    </citation>
    <scope>IDENTIFICATION</scope>
</reference>
<feature type="transmembrane region" description="Helical" evidence="9">
    <location>
        <begin position="27"/>
        <end position="52"/>
    </location>
</feature>
<keyword evidence="4" id="KW-0297">G-protein coupled receptor</keyword>
<evidence type="ECO:0000256" key="1">
    <source>
        <dbReference type="ARBA" id="ARBA00004370"/>
    </source>
</evidence>
<dbReference type="GO" id="GO:0007204">
    <property type="term" value="P:positive regulation of cytosolic calcium ion concentration"/>
    <property type="evidence" value="ECO:0007669"/>
    <property type="project" value="TreeGrafter"/>
</dbReference>
<feature type="region of interest" description="Disordered" evidence="8">
    <location>
        <begin position="274"/>
        <end position="293"/>
    </location>
</feature>
<dbReference type="InterPro" id="IPR000276">
    <property type="entry name" value="GPCR_Rhodpsn"/>
</dbReference>
<keyword evidence="12" id="KW-1185">Reference proteome</keyword>
<keyword evidence="7" id="KW-0807">Transducer</keyword>
<evidence type="ECO:0000256" key="8">
    <source>
        <dbReference type="SAM" id="MobiDB-lite"/>
    </source>
</evidence>
<dbReference type="PROSITE" id="PS50262">
    <property type="entry name" value="G_PROTEIN_RECEP_F1_2"/>
    <property type="match status" value="1"/>
</dbReference>
<accession>A0A3Q3LLV3</accession>
<dbReference type="STRING" id="56723.ENSLBEP00000009825"/>
<dbReference type="GO" id="GO:0019722">
    <property type="term" value="P:calcium-mediated signaling"/>
    <property type="evidence" value="ECO:0007669"/>
    <property type="project" value="TreeGrafter"/>
</dbReference>
<organism evidence="11 12">
    <name type="scientific">Labrus bergylta</name>
    <name type="common">ballan wrasse</name>
    <dbReference type="NCBI Taxonomy" id="56723"/>
    <lineage>
        <taxon>Eukaryota</taxon>
        <taxon>Metazoa</taxon>
        <taxon>Chordata</taxon>
        <taxon>Craniata</taxon>
        <taxon>Vertebrata</taxon>
        <taxon>Euteleostomi</taxon>
        <taxon>Actinopterygii</taxon>
        <taxon>Neopterygii</taxon>
        <taxon>Teleostei</taxon>
        <taxon>Neoteleostei</taxon>
        <taxon>Acanthomorphata</taxon>
        <taxon>Eupercaria</taxon>
        <taxon>Labriformes</taxon>
        <taxon>Labridae</taxon>
        <taxon>Labrus</taxon>
    </lineage>
</organism>
<dbReference type="PANTHER" id="PTHR10489:SF946">
    <property type="entry name" value="LEUKOTRIENE B4 RECEPTOR 1-LIKE"/>
    <property type="match status" value="1"/>
</dbReference>
<evidence type="ECO:0000313" key="11">
    <source>
        <dbReference type="Ensembl" id="ENSLBEP00000009825.1"/>
    </source>
</evidence>
<sequence length="293" mass="32958">MDPLNFTVVTSNISSSPGHPPRPSSGLLPAVVLSLCLLLGVPGNIAVIILKPNRQHMSGLSQSLMLNLAVSDLLCLLTLPLWIYTLLHSWTFGLLACKLLTYLMYCCIYCSLLTVTALSVQRYLQVVHQKKWFKTEGSWRLLVLLWLAAMNMSIPALVVRQTTTDGNSTNFSVVAYAYIRLHRKVEQAAFFNNPQTTRLITSIIVTFLVLWLPYLAMNVLSLVAILFKNETLLKFCKDNWNTVGALTFVNSFLDPFMYAFAFTNICNRCFKSEHKNSSCKSSTSQEDENKSRV</sequence>
<dbReference type="Gene3D" id="1.20.1070.10">
    <property type="entry name" value="Rhodopsin 7-helix transmembrane proteins"/>
    <property type="match status" value="2"/>
</dbReference>
<dbReference type="Proteomes" id="UP000261660">
    <property type="component" value="Unplaced"/>
</dbReference>
<evidence type="ECO:0000256" key="7">
    <source>
        <dbReference type="ARBA" id="ARBA00023224"/>
    </source>
</evidence>
<evidence type="ECO:0000256" key="2">
    <source>
        <dbReference type="ARBA" id="ARBA00022692"/>
    </source>
</evidence>
<dbReference type="InParanoid" id="A0A3Q3LLV3"/>
<dbReference type="PRINTS" id="PR00237">
    <property type="entry name" value="GPCRRHODOPSN"/>
</dbReference>
<feature type="domain" description="G-protein coupled receptors family 1 profile" evidence="10">
    <location>
        <begin position="43"/>
        <end position="258"/>
    </location>
</feature>
<feature type="transmembrane region" description="Helical" evidence="9">
    <location>
        <begin position="199"/>
        <end position="227"/>
    </location>
</feature>
<comment type="subcellular location">
    <subcellularLocation>
        <location evidence="1">Membrane</location>
    </subcellularLocation>
</comment>
<evidence type="ECO:0000256" key="5">
    <source>
        <dbReference type="ARBA" id="ARBA00023136"/>
    </source>
</evidence>
<dbReference type="GO" id="GO:0006955">
    <property type="term" value="P:immune response"/>
    <property type="evidence" value="ECO:0007669"/>
    <property type="project" value="TreeGrafter"/>
</dbReference>
<evidence type="ECO:0000256" key="6">
    <source>
        <dbReference type="ARBA" id="ARBA00023170"/>
    </source>
</evidence>
<evidence type="ECO:0000256" key="9">
    <source>
        <dbReference type="SAM" id="Phobius"/>
    </source>
</evidence>
<feature type="transmembrane region" description="Helical" evidence="9">
    <location>
        <begin position="64"/>
        <end position="87"/>
    </location>
</feature>
<dbReference type="AlphaFoldDB" id="A0A3Q3LLV3"/>
<evidence type="ECO:0000313" key="12">
    <source>
        <dbReference type="Proteomes" id="UP000261660"/>
    </source>
</evidence>
<protein>
    <submittedName>
        <fullName evidence="11">Zgc:194202</fullName>
    </submittedName>
</protein>
<dbReference type="Pfam" id="PF00001">
    <property type="entry name" value="7tm_1"/>
    <property type="match status" value="1"/>
</dbReference>
<dbReference type="GO" id="GO:0016493">
    <property type="term" value="F:C-C chemokine receptor activity"/>
    <property type="evidence" value="ECO:0007669"/>
    <property type="project" value="TreeGrafter"/>
</dbReference>
<dbReference type="GO" id="GO:0019957">
    <property type="term" value="F:C-C chemokine binding"/>
    <property type="evidence" value="ECO:0007669"/>
    <property type="project" value="TreeGrafter"/>
</dbReference>
<keyword evidence="2 9" id="KW-0812">Transmembrane</keyword>
<dbReference type="Ensembl" id="ENSLBET00000010359.1">
    <property type="protein sequence ID" value="ENSLBEP00000009825.1"/>
    <property type="gene ID" value="ENSLBEG00000007605.1"/>
</dbReference>
<dbReference type="GO" id="GO:0009897">
    <property type="term" value="C:external side of plasma membrane"/>
    <property type="evidence" value="ECO:0007669"/>
    <property type="project" value="TreeGrafter"/>
</dbReference>
<dbReference type="InterPro" id="IPR017452">
    <property type="entry name" value="GPCR_Rhodpsn_7TM"/>
</dbReference>
<name>A0A3Q3LLV3_9LABR</name>
<keyword evidence="3 9" id="KW-1133">Transmembrane helix</keyword>
<dbReference type="GO" id="GO:0060326">
    <property type="term" value="P:cell chemotaxis"/>
    <property type="evidence" value="ECO:0007669"/>
    <property type="project" value="TreeGrafter"/>
</dbReference>